<dbReference type="Proteomes" id="UP001160148">
    <property type="component" value="Unassembled WGS sequence"/>
</dbReference>
<gene>
    <name evidence="2" type="ORF">MEUPH1_LOCUS30896</name>
</gene>
<evidence type="ECO:0000313" key="2">
    <source>
        <dbReference type="EMBL" id="CAI6377671.1"/>
    </source>
</evidence>
<proteinExistence type="predicted"/>
<organism evidence="2 3">
    <name type="scientific">Macrosiphum euphorbiae</name>
    <name type="common">potato aphid</name>
    <dbReference type="NCBI Taxonomy" id="13131"/>
    <lineage>
        <taxon>Eukaryota</taxon>
        <taxon>Metazoa</taxon>
        <taxon>Ecdysozoa</taxon>
        <taxon>Arthropoda</taxon>
        <taxon>Hexapoda</taxon>
        <taxon>Insecta</taxon>
        <taxon>Pterygota</taxon>
        <taxon>Neoptera</taxon>
        <taxon>Paraneoptera</taxon>
        <taxon>Hemiptera</taxon>
        <taxon>Sternorrhyncha</taxon>
        <taxon>Aphidomorpha</taxon>
        <taxon>Aphidoidea</taxon>
        <taxon>Aphididae</taxon>
        <taxon>Macrosiphini</taxon>
        <taxon>Macrosiphum</taxon>
    </lineage>
</organism>
<sequence length="70" mass="8066">MFEDGLLEYLLTYKLSQDHLEIFFSAVRPRSGFSNNPTAAQFEAAYKRLLIHTEIMTCSESANYNDIQKS</sequence>
<evidence type="ECO:0000313" key="3">
    <source>
        <dbReference type="Proteomes" id="UP001160148"/>
    </source>
</evidence>
<dbReference type="InterPro" id="IPR048367">
    <property type="entry name" value="TNP-like_RNaseH_C"/>
</dbReference>
<name>A0AAV0YB12_9HEMI</name>
<protein>
    <recommendedName>
        <fullName evidence="1">Transposable element P transposase-like RNase H C-terminal domain-containing protein</fullName>
    </recommendedName>
</protein>
<dbReference type="AlphaFoldDB" id="A0AAV0YB12"/>
<dbReference type="PANTHER" id="PTHR47577:SF2">
    <property type="entry name" value="THAP DOMAIN CONTAINING 9"/>
    <property type="match status" value="1"/>
</dbReference>
<dbReference type="PANTHER" id="PTHR47577">
    <property type="entry name" value="THAP DOMAIN-CONTAINING PROTEIN 6"/>
    <property type="match status" value="1"/>
</dbReference>
<comment type="caution">
    <text evidence="2">The sequence shown here is derived from an EMBL/GenBank/DDBJ whole genome shotgun (WGS) entry which is preliminary data.</text>
</comment>
<keyword evidence="3" id="KW-1185">Reference proteome</keyword>
<accession>A0AAV0YB12</accession>
<evidence type="ECO:0000259" key="1">
    <source>
        <dbReference type="Pfam" id="PF21789"/>
    </source>
</evidence>
<dbReference type="Pfam" id="PF21789">
    <property type="entry name" value="TNP-like_RNaseH_C"/>
    <property type="match status" value="1"/>
</dbReference>
<dbReference type="EMBL" id="CARXXK010001816">
    <property type="protein sequence ID" value="CAI6377671.1"/>
    <property type="molecule type" value="Genomic_DNA"/>
</dbReference>
<reference evidence="2 3" key="1">
    <citation type="submission" date="2023-01" db="EMBL/GenBank/DDBJ databases">
        <authorList>
            <person name="Whitehead M."/>
        </authorList>
    </citation>
    <scope>NUCLEOTIDE SEQUENCE [LARGE SCALE GENOMIC DNA]</scope>
</reference>
<feature type="domain" description="Transposable element P transposase-like RNase H C-terminal" evidence="1">
    <location>
        <begin position="13"/>
        <end position="47"/>
    </location>
</feature>